<evidence type="ECO:0000313" key="1">
    <source>
        <dbReference type="Proteomes" id="UP000095286"/>
    </source>
</evidence>
<accession>A0AC35U1J8</accession>
<protein>
    <submittedName>
        <fullName evidence="2">ShKT domain-containing protein</fullName>
    </submittedName>
</protein>
<dbReference type="Proteomes" id="UP000095286">
    <property type="component" value="Unplaced"/>
</dbReference>
<name>A0AC35U1J8_9BILA</name>
<dbReference type="WBParaSite" id="RSKR_0000632400.1">
    <property type="protein sequence ID" value="RSKR_0000632400.1"/>
    <property type="gene ID" value="RSKR_0000632400"/>
</dbReference>
<sequence>MRYLWLIALGSILARAKLLKEDSDVEEKATWKVFRLFPSSLLQQDLIRSIFLHADELELNFWKAPSKSLSFSDVMTPPYHEMELINELKANNISYTTIINDVERKIYEKEGKPRLPFKPTGNKVLDSFFKSRLRDQAYTSRNKAKYAFGQYTNYEDIVKWLNEIQFHYPHLASVFSIGKTHEDRDIVGIKIGNSNLGVNKRGVWMDSGMHAREWASVHTGLWFIEQLIANYGTDSEITEFVDRLNFYIIPVANPDGFEYTKSDITPQIRLWRKNKGEEVCKKDKWKRLKCCQGVDLNRNFDFHFGEVGSSDQLCSEIYQGKSAFSEPESRAIRDKLLSPELYGKLDAFISLHTYSQMWIFGWNHQKNTFPKDVSDLIKVSKEGINAIRSVYGTEFKSGTGANILYPSSGGSDDWAKDKANIKYVYLLELRPGEDEWEGFLLDRNQLIPTGKETWQGIKVVLHAVLNEMKAKQANNSQIAGSNQNNKIVTRPTAPQFIARVTTTQPTFTTTIAPRVSTIFRGRSEGSSRTNTGNRQTTTIITQNQRFNNGRGRNVISTVDIPINNRNNNAQSQDLRNRQQIAQNQAIEQKRFLAERRRVYEQQRRIENQENQRRYRAQLEAHNRQQQAMHDQQNAQFRDQQQARPLLNNNCQDKAYYCSAWIRQAPAAIADTAFPKPNKNMEDMLVLKPIIIMPTRVMKFATNKADFLPILSVVGTAIEVPMQKPGKQMFTITMTDVPMENDKVKVAVENDPSIINMEEGGDVIDTMPQAGLDTPTEEATIAVKEQESEEIENPEYADLVTNLTSKNCDSTIIAKIIAILSTTDISQSDFDDRIFETLATMPQSHAMFLLDAAHESRMFGVQNRPSYFMSSVKHLKDRVKDVGFAEAIKTQIMCGPPYESIKQLIDETNYKLEVTIGQRKYHQPPNWEGPTPDAVSHEVFVGSIPRNVYEDELVKLFATYGQIWDLRLMMEPSTGGNRGYAFLSYAEKDAAENAVSNLSGYEIKPGFPLKVNVSIANRRLYVGNLPKSKTQKCILDEFKKCAEGVENVIMYTNPDDPKERNSRGFCFIDFSEHKHASDAKRKLQTGKIRLFNSDLICEWAEAKPTNDPECLKTVKNLYVRNLKEGANEDKLKEAFSVYGTISSIKKIRDFAFIEFEDRENCLKAMEEMNNKEFEGATIEVSLARPQSDTKRKVKVVANGNDKRKRPQQYNNNYSNYQNDSYNNECNPPPAQRFYRGGGNQQQSQQPFMGRQSYSGPPQQRMPYGRGNYEPQGNYMYQQQNSYDDQYYGSYDYGYQGQQEQVDYYQNGGNQQYGNYRPPQNYITPPHHQLQHQQLHQQQGMGQRGGRQKRNLSNTAGAKRPADSVVGPALKRPGGNYDFTMQPQQQAAYCPPRFPDYTTPGPPAYSNNAGEVDFTSDNF</sequence>
<proteinExistence type="predicted"/>
<organism evidence="1 2">
    <name type="scientific">Rhabditophanes sp. KR3021</name>
    <dbReference type="NCBI Taxonomy" id="114890"/>
    <lineage>
        <taxon>Eukaryota</taxon>
        <taxon>Metazoa</taxon>
        <taxon>Ecdysozoa</taxon>
        <taxon>Nematoda</taxon>
        <taxon>Chromadorea</taxon>
        <taxon>Rhabditida</taxon>
        <taxon>Tylenchina</taxon>
        <taxon>Panagrolaimomorpha</taxon>
        <taxon>Strongyloidoidea</taxon>
        <taxon>Alloionematidae</taxon>
        <taxon>Rhabditophanes</taxon>
    </lineage>
</organism>
<reference evidence="2" key="1">
    <citation type="submission" date="2016-11" db="UniProtKB">
        <authorList>
            <consortium name="WormBaseParasite"/>
        </authorList>
    </citation>
    <scope>IDENTIFICATION</scope>
    <source>
        <strain evidence="2">KR3021</strain>
    </source>
</reference>
<evidence type="ECO:0000313" key="2">
    <source>
        <dbReference type="WBParaSite" id="RSKR_0000632400.1"/>
    </source>
</evidence>